<protein>
    <recommendedName>
        <fullName evidence="2">Glycosyltransferase subfamily 4-like N-terminal domain-containing protein</fullName>
    </recommendedName>
</protein>
<evidence type="ECO:0008006" key="2">
    <source>
        <dbReference type="Google" id="ProtNLM"/>
    </source>
</evidence>
<organism evidence="1">
    <name type="scientific">marine metagenome</name>
    <dbReference type="NCBI Taxonomy" id="408172"/>
    <lineage>
        <taxon>unclassified sequences</taxon>
        <taxon>metagenomes</taxon>
        <taxon>ecological metagenomes</taxon>
    </lineage>
</organism>
<evidence type="ECO:0000313" key="1">
    <source>
        <dbReference type="EMBL" id="SVA61809.1"/>
    </source>
</evidence>
<proteinExistence type="predicted"/>
<dbReference type="SUPFAM" id="SSF53756">
    <property type="entry name" value="UDP-Glycosyltransferase/glycogen phosphorylase"/>
    <property type="match status" value="1"/>
</dbReference>
<accession>A0A381XAM5</accession>
<dbReference type="EMBL" id="UINC01014499">
    <property type="protein sequence ID" value="SVA61809.1"/>
    <property type="molecule type" value="Genomic_DNA"/>
</dbReference>
<sequence length="316" mass="35205">MRGLSFEVVAGWEGHELVVLSPSADVTLWADAPSDRRIVVDLPDAYLDERHGLRRSFRGIAKWAAGESRRPVLSYSRAVERLLERADAVVCSTDEQAVSISEYSDNVHTVLDLLGEIDVCPPKVGDSSGFDIVWEGLTATLPAVRQVLSTLQSISTDCQLRLHLVTDLRSPRYMNRFFTRRTEDVVADWGIDLRLHQWSVETLAEVAAGCDLAIVPVDLLDPMAVGKPENRMRIFWRLGLPVVASASPANVRAATFAGLGDRVLCVTDEDWRHTLENLYERPDDRLELAEAGQATALTAYSEESLACRWDQLFETL</sequence>
<name>A0A381XAM5_9ZZZZ</name>
<reference evidence="1" key="1">
    <citation type="submission" date="2018-05" db="EMBL/GenBank/DDBJ databases">
        <authorList>
            <person name="Lanie J.A."/>
            <person name="Ng W.-L."/>
            <person name="Kazmierczak K.M."/>
            <person name="Andrzejewski T.M."/>
            <person name="Davidsen T.M."/>
            <person name="Wayne K.J."/>
            <person name="Tettelin H."/>
            <person name="Glass J.I."/>
            <person name="Rusch D."/>
            <person name="Podicherti R."/>
            <person name="Tsui H.-C.T."/>
            <person name="Winkler M.E."/>
        </authorList>
    </citation>
    <scope>NUCLEOTIDE SEQUENCE</scope>
</reference>
<gene>
    <name evidence="1" type="ORF">METZ01_LOCUS114663</name>
</gene>
<dbReference type="AlphaFoldDB" id="A0A381XAM5"/>